<gene>
    <name evidence="7" type="ORF">Fmac_031361</name>
</gene>
<feature type="domain" description="NB-ARC" evidence="4">
    <location>
        <begin position="121"/>
        <end position="287"/>
    </location>
</feature>
<dbReference type="InterPro" id="IPR032675">
    <property type="entry name" value="LRR_dom_sf"/>
</dbReference>
<dbReference type="Pfam" id="PF25019">
    <property type="entry name" value="LRR_R13L1-DRL21"/>
    <property type="match status" value="1"/>
</dbReference>
<proteinExistence type="predicted"/>
<protein>
    <recommendedName>
        <fullName evidence="9">NB-ARC domain-containing protein</fullName>
    </recommendedName>
</protein>
<dbReference type="InterPro" id="IPR002182">
    <property type="entry name" value="NB-ARC"/>
</dbReference>
<dbReference type="InterPro" id="IPR027417">
    <property type="entry name" value="P-loop_NTPase"/>
</dbReference>
<evidence type="ECO:0000313" key="7">
    <source>
        <dbReference type="EMBL" id="KAL2317485.1"/>
    </source>
</evidence>
<dbReference type="SUPFAM" id="SSF52058">
    <property type="entry name" value="L domain-like"/>
    <property type="match status" value="1"/>
</dbReference>
<feature type="domain" description="R13L1/DRL21-like LRR repeat region" evidence="6">
    <location>
        <begin position="619"/>
        <end position="744"/>
    </location>
</feature>
<dbReference type="InterPro" id="IPR056789">
    <property type="entry name" value="LRR_R13L1-DRL21"/>
</dbReference>
<dbReference type="SUPFAM" id="SSF52047">
    <property type="entry name" value="RNI-like"/>
    <property type="match status" value="1"/>
</dbReference>
<evidence type="ECO:0008006" key="9">
    <source>
        <dbReference type="Google" id="ProtNLM"/>
    </source>
</evidence>
<feature type="domain" description="Disease resistance protein winged helix" evidence="5">
    <location>
        <begin position="372"/>
        <end position="443"/>
    </location>
</feature>
<organism evidence="7 8">
    <name type="scientific">Flemingia macrophylla</name>
    <dbReference type="NCBI Taxonomy" id="520843"/>
    <lineage>
        <taxon>Eukaryota</taxon>
        <taxon>Viridiplantae</taxon>
        <taxon>Streptophyta</taxon>
        <taxon>Embryophyta</taxon>
        <taxon>Tracheophyta</taxon>
        <taxon>Spermatophyta</taxon>
        <taxon>Magnoliopsida</taxon>
        <taxon>eudicotyledons</taxon>
        <taxon>Gunneridae</taxon>
        <taxon>Pentapetalae</taxon>
        <taxon>rosids</taxon>
        <taxon>fabids</taxon>
        <taxon>Fabales</taxon>
        <taxon>Fabaceae</taxon>
        <taxon>Papilionoideae</taxon>
        <taxon>50 kb inversion clade</taxon>
        <taxon>NPAAA clade</taxon>
        <taxon>indigoferoid/millettioid clade</taxon>
        <taxon>Phaseoleae</taxon>
        <taxon>Flemingia</taxon>
    </lineage>
</organism>
<comment type="caution">
    <text evidence="7">The sequence shown here is derived from an EMBL/GenBank/DDBJ whole genome shotgun (WGS) entry which is preliminary data.</text>
</comment>
<dbReference type="AlphaFoldDB" id="A0ABD1L1V2"/>
<evidence type="ECO:0000259" key="6">
    <source>
        <dbReference type="Pfam" id="PF25019"/>
    </source>
</evidence>
<name>A0ABD1L1V2_9FABA</name>
<accession>A0ABD1L1V2</accession>
<reference evidence="7 8" key="1">
    <citation type="submission" date="2024-08" db="EMBL/GenBank/DDBJ databases">
        <title>Insights into the chromosomal genome structure of Flemingia macrophylla.</title>
        <authorList>
            <person name="Ding Y."/>
            <person name="Zhao Y."/>
            <person name="Bi W."/>
            <person name="Wu M."/>
            <person name="Zhao G."/>
            <person name="Gong Y."/>
            <person name="Li W."/>
            <person name="Zhang P."/>
        </authorList>
    </citation>
    <scope>NUCLEOTIDE SEQUENCE [LARGE SCALE GENOMIC DNA]</scope>
    <source>
        <strain evidence="7">DYQJB</strain>
        <tissue evidence="7">Leaf</tissue>
    </source>
</reference>
<dbReference type="EMBL" id="JBGMDY010000011">
    <property type="protein sequence ID" value="KAL2317485.1"/>
    <property type="molecule type" value="Genomic_DNA"/>
</dbReference>
<keyword evidence="8" id="KW-1185">Reference proteome</keyword>
<dbReference type="GO" id="GO:0006952">
    <property type="term" value="P:defense response"/>
    <property type="evidence" value="ECO:0007669"/>
    <property type="project" value="UniProtKB-KW"/>
</dbReference>
<dbReference type="Gene3D" id="3.80.10.10">
    <property type="entry name" value="Ribonuclease Inhibitor"/>
    <property type="match status" value="3"/>
</dbReference>
<dbReference type="Proteomes" id="UP001603857">
    <property type="component" value="Unassembled WGS sequence"/>
</dbReference>
<dbReference type="PANTHER" id="PTHR36766:SF42">
    <property type="entry name" value="NB-ARC DOMAIN DISEASE RESISTANCE PROTEIN"/>
    <property type="match status" value="1"/>
</dbReference>
<sequence>MERVRFEDACANFVSLLDSEVGSFCVSRIKQRAGELSRAVDLMKEEHHVELKDALSKLLEFVSNPPRGLFPKKMMFGPRLGRRLKEIEAKIPNAAEISIELQARSIEWDQVDNRQDVLGRESHVEKIVSILLNESPVSRFSYTIVGPGGVGKTTVAQLVYTMVKVRRHFDERIWISVSNNFSIKKILCSIIESVSREKYGGYDLDVIERKVRELLGYKKYLLVLDNLCLELADKLKSVLACGSKGSFILITTRDEQLAKTMKTTLVFYLTSLTLEDTFGLFLRSAFRQGEPPANLIALSREIVNRTMGSPLEARALGTLLRFKREEWQWLKVLKSWRWDSPDDREDFGWKSLTLSYSELARTSRLCFAFCAIFPPNTEIVKEDLIRLWMANGFISSGENLEAEQVGDIICKDLYEKSFFTDVTIDDYSGDISFKMLDHVHRFARFVSGQECVILDNLNMTDLSSNTLHVGFGSDPLSFNKEAFHEVKFLQTLYQSEFAFCNTISGSVPTSHSLRVLRTSFFKLSSLGNLIHLRYLELYGFEIKKLPDSIYNLKRLETLKLTSCRKLVCLPKYLTHIHNLRHIVINECHSLSRMSPNMRKLSCLRTLSLFIVSSKTGHKLEEIGGLNLVGKLRIEGLKYVANLSEAEGGNLMGKTKLHELCLSWDIRGESKSNITTNPEEVLQALQPPPNLKTLRIYDYEGSCLPSWIQGLKSLVALELFDCKNCWNLPLLGKLPSLRKLEVFSMDDVQYIDDDESCNGVEESFPSLEQLDVRGLPNLQQLLKVEREKMFHNLSKVIINDCSKLRLPFLRSIEQLNIRGCNHGLLQSISSFYGLTFLNLSGGEDLSSLPEGMLRKLTSLKTMILYDFPKLKVLPDELFKLNTLERLEIKWCGDLGSLPEREEWTDLLSLRYLEIAYCRSLRSLPKGVRQVTSLEVLKIECCPDLEKRCKMGTGEDWDKIAHIPEVILLQ</sequence>
<evidence type="ECO:0000259" key="4">
    <source>
        <dbReference type="Pfam" id="PF00931"/>
    </source>
</evidence>
<keyword evidence="1" id="KW-0433">Leucine-rich repeat</keyword>
<dbReference type="InterPro" id="IPR058922">
    <property type="entry name" value="WHD_DRP"/>
</dbReference>
<dbReference type="SUPFAM" id="SSF52540">
    <property type="entry name" value="P-loop containing nucleoside triphosphate hydrolases"/>
    <property type="match status" value="1"/>
</dbReference>
<keyword evidence="2" id="KW-0677">Repeat</keyword>
<dbReference type="Pfam" id="PF23559">
    <property type="entry name" value="WHD_DRP"/>
    <property type="match status" value="1"/>
</dbReference>
<evidence type="ECO:0000259" key="5">
    <source>
        <dbReference type="Pfam" id="PF23559"/>
    </source>
</evidence>
<dbReference type="PRINTS" id="PR00364">
    <property type="entry name" value="DISEASERSIST"/>
</dbReference>
<dbReference type="PANTHER" id="PTHR36766">
    <property type="entry name" value="PLANT BROAD-SPECTRUM MILDEW RESISTANCE PROTEIN RPW8"/>
    <property type="match status" value="1"/>
</dbReference>
<dbReference type="Gene3D" id="1.10.10.10">
    <property type="entry name" value="Winged helix-like DNA-binding domain superfamily/Winged helix DNA-binding domain"/>
    <property type="match status" value="1"/>
</dbReference>
<evidence type="ECO:0000256" key="3">
    <source>
        <dbReference type="ARBA" id="ARBA00022821"/>
    </source>
</evidence>
<keyword evidence="3" id="KW-0611">Plant defense</keyword>
<evidence type="ECO:0000313" key="8">
    <source>
        <dbReference type="Proteomes" id="UP001603857"/>
    </source>
</evidence>
<dbReference type="InterPro" id="IPR036388">
    <property type="entry name" value="WH-like_DNA-bd_sf"/>
</dbReference>
<dbReference type="Gene3D" id="3.40.50.300">
    <property type="entry name" value="P-loop containing nucleotide triphosphate hydrolases"/>
    <property type="match status" value="1"/>
</dbReference>
<evidence type="ECO:0000256" key="2">
    <source>
        <dbReference type="ARBA" id="ARBA00022737"/>
    </source>
</evidence>
<evidence type="ECO:0000256" key="1">
    <source>
        <dbReference type="ARBA" id="ARBA00022614"/>
    </source>
</evidence>
<dbReference type="Pfam" id="PF00931">
    <property type="entry name" value="NB-ARC"/>
    <property type="match status" value="1"/>
</dbReference>